<proteinExistence type="predicted"/>
<gene>
    <name evidence="1" type="ORF">EYF80_045686</name>
</gene>
<name>A0A4Z2FSG4_9TELE</name>
<dbReference type="AlphaFoldDB" id="A0A4Z2FSG4"/>
<evidence type="ECO:0000313" key="1">
    <source>
        <dbReference type="EMBL" id="TNN44099.1"/>
    </source>
</evidence>
<dbReference type="Proteomes" id="UP000314294">
    <property type="component" value="Unassembled WGS sequence"/>
</dbReference>
<protein>
    <submittedName>
        <fullName evidence="1">Uncharacterized protein</fullName>
    </submittedName>
</protein>
<evidence type="ECO:0000313" key="2">
    <source>
        <dbReference type="Proteomes" id="UP000314294"/>
    </source>
</evidence>
<keyword evidence="2" id="KW-1185">Reference proteome</keyword>
<accession>A0A4Z2FSG4</accession>
<sequence>MCPSGRGPQTAFSGVRGHAASWPPGLLASWPPGLLASWPLAAADVQNGSTRLERRPVCGAAGQRGALCPGPSGGRTLRGLFIVMGDGRRLYVQR</sequence>
<comment type="caution">
    <text evidence="1">The sequence shown here is derived from an EMBL/GenBank/DDBJ whole genome shotgun (WGS) entry which is preliminary data.</text>
</comment>
<organism evidence="1 2">
    <name type="scientific">Liparis tanakae</name>
    <name type="common">Tanaka's snailfish</name>
    <dbReference type="NCBI Taxonomy" id="230148"/>
    <lineage>
        <taxon>Eukaryota</taxon>
        <taxon>Metazoa</taxon>
        <taxon>Chordata</taxon>
        <taxon>Craniata</taxon>
        <taxon>Vertebrata</taxon>
        <taxon>Euteleostomi</taxon>
        <taxon>Actinopterygii</taxon>
        <taxon>Neopterygii</taxon>
        <taxon>Teleostei</taxon>
        <taxon>Neoteleostei</taxon>
        <taxon>Acanthomorphata</taxon>
        <taxon>Eupercaria</taxon>
        <taxon>Perciformes</taxon>
        <taxon>Cottioidei</taxon>
        <taxon>Cottales</taxon>
        <taxon>Liparidae</taxon>
        <taxon>Liparis</taxon>
    </lineage>
</organism>
<dbReference type="EMBL" id="SRLO01000923">
    <property type="protein sequence ID" value="TNN44099.1"/>
    <property type="molecule type" value="Genomic_DNA"/>
</dbReference>
<reference evidence="1 2" key="1">
    <citation type="submission" date="2019-03" db="EMBL/GenBank/DDBJ databases">
        <title>First draft genome of Liparis tanakae, snailfish: a comprehensive survey of snailfish specific genes.</title>
        <authorList>
            <person name="Kim W."/>
            <person name="Song I."/>
            <person name="Jeong J.-H."/>
            <person name="Kim D."/>
            <person name="Kim S."/>
            <person name="Ryu S."/>
            <person name="Song J.Y."/>
            <person name="Lee S.K."/>
        </authorList>
    </citation>
    <scope>NUCLEOTIDE SEQUENCE [LARGE SCALE GENOMIC DNA]</scope>
    <source>
        <tissue evidence="1">Muscle</tissue>
    </source>
</reference>